<dbReference type="Gene3D" id="1.20.1530.20">
    <property type="match status" value="1"/>
</dbReference>
<evidence type="ECO:0000256" key="3">
    <source>
        <dbReference type="ARBA" id="ARBA00022448"/>
    </source>
</evidence>
<feature type="transmembrane region" description="Helical" evidence="7">
    <location>
        <begin position="267"/>
        <end position="286"/>
    </location>
</feature>
<dbReference type="Proteomes" id="UP000034803">
    <property type="component" value="Unassembled WGS sequence"/>
</dbReference>
<proteinExistence type="inferred from homology"/>
<dbReference type="Gene3D" id="3.40.50.720">
    <property type="entry name" value="NAD(P)-binding Rossmann-like Domain"/>
    <property type="match status" value="1"/>
</dbReference>
<feature type="transmembrane region" description="Helical" evidence="7">
    <location>
        <begin position="31"/>
        <end position="52"/>
    </location>
</feature>
<feature type="transmembrane region" description="Helical" evidence="7">
    <location>
        <begin position="144"/>
        <end position="167"/>
    </location>
</feature>
<evidence type="ECO:0000259" key="8">
    <source>
        <dbReference type="PROSITE" id="PS51201"/>
    </source>
</evidence>
<dbReference type="EMBL" id="LBOI01000009">
    <property type="protein sequence ID" value="KKP31464.1"/>
    <property type="molecule type" value="Genomic_DNA"/>
</dbReference>
<evidence type="ECO:0000256" key="4">
    <source>
        <dbReference type="ARBA" id="ARBA00022692"/>
    </source>
</evidence>
<evidence type="ECO:0000313" key="9">
    <source>
        <dbReference type="EMBL" id="KKP31464.1"/>
    </source>
</evidence>
<dbReference type="Pfam" id="PF00999">
    <property type="entry name" value="Na_H_Exchanger"/>
    <property type="match status" value="1"/>
</dbReference>
<dbReference type="Pfam" id="PF02254">
    <property type="entry name" value="TrkA_N"/>
    <property type="match status" value="1"/>
</dbReference>
<dbReference type="InterPro" id="IPR006153">
    <property type="entry name" value="Cation/H_exchanger_TM"/>
</dbReference>
<evidence type="ECO:0000256" key="5">
    <source>
        <dbReference type="ARBA" id="ARBA00022989"/>
    </source>
</evidence>
<feature type="transmembrane region" description="Helical" evidence="7">
    <location>
        <begin position="173"/>
        <end position="194"/>
    </location>
</feature>
<dbReference type="PROSITE" id="PS51201">
    <property type="entry name" value="RCK_N"/>
    <property type="match status" value="1"/>
</dbReference>
<dbReference type="GO" id="GO:0016020">
    <property type="term" value="C:membrane"/>
    <property type="evidence" value="ECO:0007669"/>
    <property type="project" value="UniProtKB-SubCell"/>
</dbReference>
<feature type="transmembrane region" description="Helical" evidence="7">
    <location>
        <begin position="320"/>
        <end position="345"/>
    </location>
</feature>
<feature type="transmembrane region" description="Helical" evidence="7">
    <location>
        <begin position="58"/>
        <end position="76"/>
    </location>
</feature>
<sequence>MVISFTLALFIVLSSALMGGYIAKRLKFQPIIGYILAGVITSAIFPISGLGIEKLAEIGGILLLFSIGLELSVNKFKNILKKILIASVLQMLLVTVFLFFVLRLFGFSNISSFVLAIGFSLSSTAVVVKTLFDRGESETIHGKLMIGWLLVQDLAVIPIMVILPILASNQESVIVLGGIAILKAIFLIVVSIVLGKHVVPFFVHKITILNSRELLVLTSIALAVGTAVGVSFFGISATLGAFIAGFVISESQENHTIFAEVRPLRDLFVALFFVTLGFFVSFPVIISHLGVILVLAIIVILLKFIVVSLINYLLKFSGKTMIISAIGLAQVGEFSFIIFSTAAVLKLIPSEIASIGIAVSLVTLILTPFIYKKALPLWKLLRSKFKVFSSLERNPKEIIDFSDHIIICGYGRVGGWIGRALQDKGIKFVVIDYNQEIVNSCLKKGISAIYGDPVEKEVLQMANITSAKAIVIAIPDRLSHESIIAHVETLSPNVKIISRVHLDEDYEKFRSLRVDRIVQPEFEAAVAITRNILISMGKEKDEIQRSIKSLRLSHAKI</sequence>
<dbReference type="InterPro" id="IPR036291">
    <property type="entry name" value="NAD(P)-bd_dom_sf"/>
</dbReference>
<dbReference type="AlphaFoldDB" id="A0A0F9YIX3"/>
<evidence type="ECO:0000256" key="6">
    <source>
        <dbReference type="ARBA" id="ARBA00023136"/>
    </source>
</evidence>
<gene>
    <name evidence="9" type="ORF">UR21_C0009G0045</name>
</gene>
<comment type="subcellular location">
    <subcellularLocation>
        <location evidence="1">Membrane</location>
        <topology evidence="1">Multi-pass membrane protein</topology>
    </subcellularLocation>
</comment>
<keyword evidence="3" id="KW-0813">Transport</keyword>
<dbReference type="SUPFAM" id="SSF51735">
    <property type="entry name" value="NAD(P)-binding Rossmann-fold domains"/>
    <property type="match status" value="1"/>
</dbReference>
<name>A0A0F9YIX3_9BACT</name>
<feature type="transmembrane region" description="Helical" evidence="7">
    <location>
        <begin position="6"/>
        <end position="24"/>
    </location>
</feature>
<evidence type="ECO:0000313" key="10">
    <source>
        <dbReference type="Proteomes" id="UP000034803"/>
    </source>
</evidence>
<keyword evidence="4 7" id="KW-0812">Transmembrane</keyword>
<feature type="transmembrane region" description="Helical" evidence="7">
    <location>
        <begin position="83"/>
        <end position="104"/>
    </location>
</feature>
<comment type="caution">
    <text evidence="9">The sequence shown here is derived from an EMBL/GenBank/DDBJ whole genome shotgun (WGS) entry which is preliminary data.</text>
</comment>
<dbReference type="InterPro" id="IPR003148">
    <property type="entry name" value="RCK_N"/>
</dbReference>
<organism evidence="9 10">
    <name type="scientific">Candidatus Woesebacteria bacterium GW2011_GWC2_31_9</name>
    <dbReference type="NCBI Taxonomy" id="1618586"/>
    <lineage>
        <taxon>Bacteria</taxon>
        <taxon>Candidatus Woeseibacteriota</taxon>
    </lineage>
</organism>
<protein>
    <submittedName>
        <fullName evidence="9">Sodium/hydrogen exchanger</fullName>
    </submittedName>
</protein>
<feature type="transmembrane region" description="Helical" evidence="7">
    <location>
        <begin position="352"/>
        <end position="371"/>
    </location>
</feature>
<dbReference type="PANTHER" id="PTHR42751">
    <property type="entry name" value="SODIUM/HYDROGEN EXCHANGER FAMILY/TRKA DOMAIN PROTEIN"/>
    <property type="match status" value="1"/>
</dbReference>
<dbReference type="GO" id="GO:0015297">
    <property type="term" value="F:antiporter activity"/>
    <property type="evidence" value="ECO:0007669"/>
    <property type="project" value="InterPro"/>
</dbReference>
<dbReference type="InterPro" id="IPR038770">
    <property type="entry name" value="Na+/solute_symporter_sf"/>
</dbReference>
<dbReference type="PANTHER" id="PTHR42751:SF6">
    <property type="entry name" value="CONSERVED INTEGRAL MEMBRANE TRANSPORT PROTEIN-RELATED"/>
    <property type="match status" value="1"/>
</dbReference>
<reference evidence="9 10" key="1">
    <citation type="journal article" date="2015" name="Nature">
        <title>rRNA introns, odd ribosomes, and small enigmatic genomes across a large radiation of phyla.</title>
        <authorList>
            <person name="Brown C.T."/>
            <person name="Hug L.A."/>
            <person name="Thomas B.C."/>
            <person name="Sharon I."/>
            <person name="Castelle C.J."/>
            <person name="Singh A."/>
            <person name="Wilkins M.J."/>
            <person name="Williams K.H."/>
            <person name="Banfield J.F."/>
        </authorList>
    </citation>
    <scope>NUCLEOTIDE SEQUENCE [LARGE SCALE GENOMIC DNA]</scope>
</reference>
<keyword evidence="6 7" id="KW-0472">Membrane</keyword>
<evidence type="ECO:0000256" key="7">
    <source>
        <dbReference type="SAM" id="Phobius"/>
    </source>
</evidence>
<feature type="transmembrane region" description="Helical" evidence="7">
    <location>
        <begin position="110"/>
        <end position="132"/>
    </location>
</feature>
<feature type="domain" description="RCK N-terminal" evidence="8">
    <location>
        <begin position="402"/>
        <end position="518"/>
    </location>
</feature>
<evidence type="ECO:0000256" key="2">
    <source>
        <dbReference type="ARBA" id="ARBA00005551"/>
    </source>
</evidence>
<keyword evidence="5 7" id="KW-1133">Transmembrane helix</keyword>
<comment type="similarity">
    <text evidence="2">Belongs to the monovalent cation:proton antiporter 2 (CPA2) transporter (TC 2.A.37) family.</text>
</comment>
<evidence type="ECO:0000256" key="1">
    <source>
        <dbReference type="ARBA" id="ARBA00004141"/>
    </source>
</evidence>
<feature type="transmembrane region" description="Helical" evidence="7">
    <location>
        <begin position="293"/>
        <end position="314"/>
    </location>
</feature>
<dbReference type="GO" id="GO:0006813">
    <property type="term" value="P:potassium ion transport"/>
    <property type="evidence" value="ECO:0007669"/>
    <property type="project" value="InterPro"/>
</dbReference>
<feature type="transmembrane region" description="Helical" evidence="7">
    <location>
        <begin position="214"/>
        <end position="247"/>
    </location>
</feature>
<accession>A0A0F9YIX3</accession>
<dbReference type="GO" id="GO:1902600">
    <property type="term" value="P:proton transmembrane transport"/>
    <property type="evidence" value="ECO:0007669"/>
    <property type="project" value="InterPro"/>
</dbReference>